<keyword evidence="1" id="KW-0472">Membrane</keyword>
<accession>A0A699HLF7</accession>
<protein>
    <submittedName>
        <fullName evidence="2">Uncharacterized protein</fullName>
    </submittedName>
</protein>
<sequence length="89" mass="10321">MDFFDLWKLGLPFDVVVEGLMMNMQNEAKLILRRNFSSLLRRKVDSDDSSFHNKMCYGVNFASDYAVTLVMTIFALIMLQRNLCGMVML</sequence>
<reference evidence="2" key="1">
    <citation type="journal article" date="2019" name="Sci. Rep.">
        <title>Draft genome of Tanacetum cinerariifolium, the natural source of mosquito coil.</title>
        <authorList>
            <person name="Yamashiro T."/>
            <person name="Shiraishi A."/>
            <person name="Satake H."/>
            <person name="Nakayama K."/>
        </authorList>
    </citation>
    <scope>NUCLEOTIDE SEQUENCE</scope>
</reference>
<keyword evidence="1" id="KW-1133">Transmembrane helix</keyword>
<evidence type="ECO:0000313" key="2">
    <source>
        <dbReference type="EMBL" id="GEY38176.1"/>
    </source>
</evidence>
<dbReference type="AlphaFoldDB" id="A0A699HLF7"/>
<gene>
    <name evidence="2" type="ORF">Tci_410150</name>
</gene>
<keyword evidence="1" id="KW-0812">Transmembrane</keyword>
<name>A0A699HLF7_TANCI</name>
<dbReference type="EMBL" id="BKCJ010173832">
    <property type="protein sequence ID" value="GEY38176.1"/>
    <property type="molecule type" value="Genomic_DNA"/>
</dbReference>
<organism evidence="2">
    <name type="scientific">Tanacetum cinerariifolium</name>
    <name type="common">Dalmatian daisy</name>
    <name type="synonym">Chrysanthemum cinerariifolium</name>
    <dbReference type="NCBI Taxonomy" id="118510"/>
    <lineage>
        <taxon>Eukaryota</taxon>
        <taxon>Viridiplantae</taxon>
        <taxon>Streptophyta</taxon>
        <taxon>Embryophyta</taxon>
        <taxon>Tracheophyta</taxon>
        <taxon>Spermatophyta</taxon>
        <taxon>Magnoliopsida</taxon>
        <taxon>eudicotyledons</taxon>
        <taxon>Gunneridae</taxon>
        <taxon>Pentapetalae</taxon>
        <taxon>asterids</taxon>
        <taxon>campanulids</taxon>
        <taxon>Asterales</taxon>
        <taxon>Asteraceae</taxon>
        <taxon>Asteroideae</taxon>
        <taxon>Anthemideae</taxon>
        <taxon>Anthemidinae</taxon>
        <taxon>Tanacetum</taxon>
    </lineage>
</organism>
<feature type="transmembrane region" description="Helical" evidence="1">
    <location>
        <begin position="57"/>
        <end position="79"/>
    </location>
</feature>
<comment type="caution">
    <text evidence="2">The sequence shown here is derived from an EMBL/GenBank/DDBJ whole genome shotgun (WGS) entry which is preliminary data.</text>
</comment>
<proteinExistence type="predicted"/>
<evidence type="ECO:0000256" key="1">
    <source>
        <dbReference type="SAM" id="Phobius"/>
    </source>
</evidence>